<evidence type="ECO:0000313" key="3">
    <source>
        <dbReference type="Proteomes" id="UP000030669"/>
    </source>
</evidence>
<feature type="compositionally biased region" description="Acidic residues" evidence="1">
    <location>
        <begin position="458"/>
        <end position="470"/>
    </location>
</feature>
<name>S7Q6G4_GLOTA</name>
<dbReference type="HOGENOM" id="CLU_468546_0_0_1"/>
<proteinExistence type="predicted"/>
<reference evidence="2 3" key="1">
    <citation type="journal article" date="2012" name="Science">
        <title>The Paleozoic origin of enzymatic lignin decomposition reconstructed from 31 fungal genomes.</title>
        <authorList>
            <person name="Floudas D."/>
            <person name="Binder M."/>
            <person name="Riley R."/>
            <person name="Barry K."/>
            <person name="Blanchette R.A."/>
            <person name="Henrissat B."/>
            <person name="Martinez A.T."/>
            <person name="Otillar R."/>
            <person name="Spatafora J.W."/>
            <person name="Yadav J.S."/>
            <person name="Aerts A."/>
            <person name="Benoit I."/>
            <person name="Boyd A."/>
            <person name="Carlson A."/>
            <person name="Copeland A."/>
            <person name="Coutinho P.M."/>
            <person name="de Vries R.P."/>
            <person name="Ferreira P."/>
            <person name="Findley K."/>
            <person name="Foster B."/>
            <person name="Gaskell J."/>
            <person name="Glotzer D."/>
            <person name="Gorecki P."/>
            <person name="Heitman J."/>
            <person name="Hesse C."/>
            <person name="Hori C."/>
            <person name="Igarashi K."/>
            <person name="Jurgens J.A."/>
            <person name="Kallen N."/>
            <person name="Kersten P."/>
            <person name="Kohler A."/>
            <person name="Kuees U."/>
            <person name="Kumar T.K.A."/>
            <person name="Kuo A."/>
            <person name="LaButti K."/>
            <person name="Larrondo L.F."/>
            <person name="Lindquist E."/>
            <person name="Ling A."/>
            <person name="Lombard V."/>
            <person name="Lucas S."/>
            <person name="Lundell T."/>
            <person name="Martin R."/>
            <person name="McLaughlin D.J."/>
            <person name="Morgenstern I."/>
            <person name="Morin E."/>
            <person name="Murat C."/>
            <person name="Nagy L.G."/>
            <person name="Nolan M."/>
            <person name="Ohm R.A."/>
            <person name="Patyshakuliyeva A."/>
            <person name="Rokas A."/>
            <person name="Ruiz-Duenas F.J."/>
            <person name="Sabat G."/>
            <person name="Salamov A."/>
            <person name="Samejima M."/>
            <person name="Schmutz J."/>
            <person name="Slot J.C."/>
            <person name="St John F."/>
            <person name="Stenlid J."/>
            <person name="Sun H."/>
            <person name="Sun S."/>
            <person name="Syed K."/>
            <person name="Tsang A."/>
            <person name="Wiebenga A."/>
            <person name="Young D."/>
            <person name="Pisabarro A."/>
            <person name="Eastwood D.C."/>
            <person name="Martin F."/>
            <person name="Cullen D."/>
            <person name="Grigoriev I.V."/>
            <person name="Hibbett D.S."/>
        </authorList>
    </citation>
    <scope>NUCLEOTIDE SEQUENCE [LARGE SCALE GENOMIC DNA]</scope>
    <source>
        <strain evidence="2 3">ATCC 11539</strain>
    </source>
</reference>
<dbReference type="GeneID" id="19309530"/>
<evidence type="ECO:0000313" key="2">
    <source>
        <dbReference type="EMBL" id="EPQ55102.1"/>
    </source>
</evidence>
<sequence length="582" mass="65098">MESVTQKKIKASELRSLGDRRTEQQADSVAETDRGEDAITSQDYCEEYAMDERIIEISANEARVPGCILEQPPRPFRRPAWLDHYYRWTNSEVHRHETGSQPVRDAAASTNDVSAPPTSDTHLGVLGSTVAEGPGEGTSVIHMPRPIRWDARPLGRPAWIDEYRSMETPTAESGSAKPRERNISLPKASTSYIARQKLEPHELTVKCSDEHHLRNSQWSPRVGDGGSGSSSLPWPVWPPLDLNLLRLDETESSSAITAFRCGGQGLSSLIGGERIEREGLVLLLELLAVSEERDTGSSLCQSKHQPSKAIRTQNLVVKEKLLPDSDDEESPVESSSDCHRQRSNRADKRAQQRLGLGPSRWKVMSAGRRLRVERREVNQHKYDAGSSLWPDQYLSAMSSAAASIPPQDRPKIEDLSPEYQEVVKEVARRLGQAVENEIVTGLSQYILARATAAANLNVDEEEVMEDDEDKENQAPEPRRAETEDTEDVATVPAGQHGGDVHTEEDLAMIAEHFRNITTHQVQARTWDDPDADKENVPLQRPDVLQVDAIGPFGLPLEGVYYESWVSDMIDRAQRFEFRPSRF</sequence>
<feature type="compositionally biased region" description="Basic and acidic residues" evidence="1">
    <location>
        <begin position="336"/>
        <end position="350"/>
    </location>
</feature>
<feature type="compositionally biased region" description="Basic and acidic residues" evidence="1">
    <location>
        <begin position="471"/>
        <end position="482"/>
    </location>
</feature>
<gene>
    <name evidence="2" type="ORF">GLOTRDRAFT_93643</name>
</gene>
<keyword evidence="3" id="KW-1185">Reference proteome</keyword>
<protein>
    <submittedName>
        <fullName evidence="2">Uncharacterized protein</fullName>
    </submittedName>
</protein>
<dbReference type="RefSeq" id="XP_007866269.1">
    <property type="nucleotide sequence ID" value="XM_007868078.1"/>
</dbReference>
<feature type="region of interest" description="Disordered" evidence="1">
    <location>
        <begin position="322"/>
        <end position="354"/>
    </location>
</feature>
<accession>S7Q6G4</accession>
<feature type="compositionally biased region" description="Basic and acidic residues" evidence="1">
    <location>
        <begin position="10"/>
        <end position="24"/>
    </location>
</feature>
<evidence type="ECO:0000256" key="1">
    <source>
        <dbReference type="SAM" id="MobiDB-lite"/>
    </source>
</evidence>
<feature type="region of interest" description="Disordered" evidence="1">
    <location>
        <begin position="1"/>
        <end position="43"/>
    </location>
</feature>
<dbReference type="EMBL" id="KB469302">
    <property type="protein sequence ID" value="EPQ55102.1"/>
    <property type="molecule type" value="Genomic_DNA"/>
</dbReference>
<feature type="compositionally biased region" description="Polar residues" evidence="1">
    <location>
        <begin position="108"/>
        <end position="121"/>
    </location>
</feature>
<organism evidence="2 3">
    <name type="scientific">Gloeophyllum trabeum (strain ATCC 11539 / FP-39264 / Madison 617)</name>
    <name type="common">Brown rot fungus</name>
    <dbReference type="NCBI Taxonomy" id="670483"/>
    <lineage>
        <taxon>Eukaryota</taxon>
        <taxon>Fungi</taxon>
        <taxon>Dikarya</taxon>
        <taxon>Basidiomycota</taxon>
        <taxon>Agaricomycotina</taxon>
        <taxon>Agaricomycetes</taxon>
        <taxon>Gloeophyllales</taxon>
        <taxon>Gloeophyllaceae</taxon>
        <taxon>Gloeophyllum</taxon>
    </lineage>
</organism>
<feature type="region of interest" description="Disordered" evidence="1">
    <location>
        <begin position="96"/>
        <end position="121"/>
    </location>
</feature>
<dbReference type="Proteomes" id="UP000030669">
    <property type="component" value="Unassembled WGS sequence"/>
</dbReference>
<dbReference type="KEGG" id="gtr:GLOTRDRAFT_93643"/>
<dbReference type="AlphaFoldDB" id="S7Q6G4"/>
<feature type="region of interest" description="Disordered" evidence="1">
    <location>
        <begin position="458"/>
        <end position="499"/>
    </location>
</feature>